<accession>A0A0D8FWN1</accession>
<dbReference type="AlphaFoldDB" id="A0A0D8FWN1"/>
<gene>
    <name evidence="1" type="ORF">FEAC_07680</name>
</gene>
<keyword evidence="2" id="KW-1185">Reference proteome</keyword>
<dbReference type="EMBL" id="JXUW01000005">
    <property type="protein sequence ID" value="KJE77334.1"/>
    <property type="molecule type" value="Genomic_DNA"/>
</dbReference>
<evidence type="ECO:0008006" key="3">
    <source>
        <dbReference type="Google" id="ProtNLM"/>
    </source>
</evidence>
<name>A0A0D8FWN1_9ACTN</name>
<proteinExistence type="predicted"/>
<dbReference type="GeneID" id="78372066"/>
<organism evidence="1 2">
    <name type="scientific">Ferrimicrobium acidiphilum DSM 19497</name>
    <dbReference type="NCBI Taxonomy" id="1121877"/>
    <lineage>
        <taxon>Bacteria</taxon>
        <taxon>Bacillati</taxon>
        <taxon>Actinomycetota</taxon>
        <taxon>Acidimicrobiia</taxon>
        <taxon>Acidimicrobiales</taxon>
        <taxon>Acidimicrobiaceae</taxon>
        <taxon>Ferrimicrobium</taxon>
    </lineage>
</organism>
<dbReference type="Proteomes" id="UP000032336">
    <property type="component" value="Unassembled WGS sequence"/>
</dbReference>
<dbReference type="RefSeq" id="WP_035391493.1">
    <property type="nucleotide sequence ID" value="NZ_JQKF01000047.1"/>
</dbReference>
<dbReference type="eggNOG" id="ENOG5032U6G">
    <property type="taxonomic scope" value="Bacteria"/>
</dbReference>
<evidence type="ECO:0000313" key="1">
    <source>
        <dbReference type="EMBL" id="KJE77334.1"/>
    </source>
</evidence>
<comment type="caution">
    <text evidence="1">The sequence shown here is derived from an EMBL/GenBank/DDBJ whole genome shotgun (WGS) entry which is preliminary data.</text>
</comment>
<reference evidence="1 2" key="1">
    <citation type="submission" date="2015-01" db="EMBL/GenBank/DDBJ databases">
        <title>Draft genome of the acidophilic iron oxidizer Ferrimicrobium acidiphilum strain T23.</title>
        <authorList>
            <person name="Poehlein A."/>
            <person name="Eisen S."/>
            <person name="Schloemann M."/>
            <person name="Johnson B.D."/>
            <person name="Daniel R."/>
            <person name="Muehling M."/>
        </authorList>
    </citation>
    <scope>NUCLEOTIDE SEQUENCE [LARGE SCALE GENOMIC DNA]</scope>
    <source>
        <strain evidence="1 2">T23</strain>
    </source>
</reference>
<dbReference type="OrthoDB" id="4376297at2"/>
<evidence type="ECO:0000313" key="2">
    <source>
        <dbReference type="Proteomes" id="UP000032336"/>
    </source>
</evidence>
<dbReference type="STRING" id="1121877.FEAC_07680"/>
<sequence>MSEDIYFDREQVVELLNELSVALEARNTKAEIFLVGGSAMSLCYSPRRLTRDLDAVFEPKTIVYQIAREIADTRGIPESWLNDGVKGFLPGDDPEANVFFESEWLTVRVASPRYLFLLKAFASRIGGDEDDLKALWPLTGFNNVAEAMTALEEAYPHVQLPPRSKFLLFELFSPPVPPR</sequence>
<protein>
    <recommendedName>
        <fullName evidence="3">Nucleotidyl transferase AbiEii toxin, Type IV TA system</fullName>
    </recommendedName>
</protein>